<dbReference type="EMBL" id="LAZR01010271">
    <property type="protein sequence ID" value="KKM67878.1"/>
    <property type="molecule type" value="Genomic_DNA"/>
</dbReference>
<sequence length="204" mass="22895">MRGRFTREVSLLTRKPAKKLSGFKRWATRRRCYMSHAKVFYLTDNKKGATIAGEVIEVTDRWVTIIPDDESVTKMLIPYSRGPIVEYCPHPDEAECRLTDKTIGQWCDHCSMRRTFVNDVCSSCGTKWLDQEGLKQELEWVCLKKGKRASWHCINGSAADFLNLGVTLCGEAAMSSSTIVAGGRSAPPDREPTCTKCLKKVGGR</sequence>
<reference evidence="1" key="1">
    <citation type="journal article" date="2015" name="Nature">
        <title>Complex archaea that bridge the gap between prokaryotes and eukaryotes.</title>
        <authorList>
            <person name="Spang A."/>
            <person name="Saw J.H."/>
            <person name="Jorgensen S.L."/>
            <person name="Zaremba-Niedzwiedzka K."/>
            <person name="Martijn J."/>
            <person name="Lind A.E."/>
            <person name="van Eijk R."/>
            <person name="Schleper C."/>
            <person name="Guy L."/>
            <person name="Ettema T.J."/>
        </authorList>
    </citation>
    <scope>NUCLEOTIDE SEQUENCE</scope>
</reference>
<name>A0A0F9JE53_9ZZZZ</name>
<accession>A0A0F9JE53</accession>
<organism evidence="1">
    <name type="scientific">marine sediment metagenome</name>
    <dbReference type="NCBI Taxonomy" id="412755"/>
    <lineage>
        <taxon>unclassified sequences</taxon>
        <taxon>metagenomes</taxon>
        <taxon>ecological metagenomes</taxon>
    </lineage>
</organism>
<protein>
    <submittedName>
        <fullName evidence="1">Uncharacterized protein</fullName>
    </submittedName>
</protein>
<proteinExistence type="predicted"/>
<comment type="caution">
    <text evidence="1">The sequence shown here is derived from an EMBL/GenBank/DDBJ whole genome shotgun (WGS) entry which is preliminary data.</text>
</comment>
<dbReference type="AlphaFoldDB" id="A0A0F9JE53"/>
<gene>
    <name evidence="1" type="ORF">LCGC14_1466630</name>
</gene>
<evidence type="ECO:0000313" key="1">
    <source>
        <dbReference type="EMBL" id="KKM67878.1"/>
    </source>
</evidence>